<comment type="similarity">
    <text evidence="3 10 13">Belongs to the IPP transferase family.</text>
</comment>
<protein>
    <recommendedName>
        <fullName evidence="10">tRNA dimethylallyltransferase</fullName>
        <ecNumber evidence="10">2.5.1.75</ecNumber>
    </recommendedName>
    <alternativeName>
        <fullName evidence="10">Dimethylallyl diphosphate:tRNA dimethylallyltransferase</fullName>
        <shortName evidence="10">DMAPP:tRNA dimethylallyltransferase</shortName>
        <shortName evidence="10">DMATase</shortName>
    </alternativeName>
    <alternativeName>
        <fullName evidence="10">Isopentenyl-diphosphate:tRNA isopentenyltransferase</fullName>
        <shortName evidence="10">IPP transferase</shortName>
        <shortName evidence="10">IPPT</shortName>
        <shortName evidence="10">IPTase</shortName>
    </alternativeName>
</protein>
<dbReference type="HAMAP" id="MF_00185">
    <property type="entry name" value="IPP_trans"/>
    <property type="match status" value="1"/>
</dbReference>
<dbReference type="InterPro" id="IPR027417">
    <property type="entry name" value="P-loop_NTPase"/>
</dbReference>
<comment type="catalytic activity">
    <reaction evidence="9 10 11">
        <text>adenosine(37) in tRNA + dimethylallyl diphosphate = N(6)-dimethylallyladenosine(37) in tRNA + diphosphate</text>
        <dbReference type="Rhea" id="RHEA:26482"/>
        <dbReference type="Rhea" id="RHEA-COMP:10162"/>
        <dbReference type="Rhea" id="RHEA-COMP:10375"/>
        <dbReference type="ChEBI" id="CHEBI:33019"/>
        <dbReference type="ChEBI" id="CHEBI:57623"/>
        <dbReference type="ChEBI" id="CHEBI:74411"/>
        <dbReference type="ChEBI" id="CHEBI:74415"/>
        <dbReference type="EC" id="2.5.1.75"/>
    </reaction>
</comment>
<organism evidence="14 15">
    <name type="scientific">Candidatus Uhrbacteria bacterium CG10_big_fil_rev_8_21_14_0_10_50_16</name>
    <dbReference type="NCBI Taxonomy" id="1975039"/>
    <lineage>
        <taxon>Bacteria</taxon>
        <taxon>Candidatus Uhriibacteriota</taxon>
    </lineage>
</organism>
<evidence type="ECO:0000256" key="10">
    <source>
        <dbReference type="HAMAP-Rule" id="MF_00185"/>
    </source>
</evidence>
<keyword evidence="6 10" id="KW-0547">Nucleotide-binding</keyword>
<feature type="binding site" evidence="10">
    <location>
        <begin position="16"/>
        <end position="21"/>
    </location>
    <ligand>
        <name>substrate</name>
    </ligand>
</feature>
<dbReference type="Proteomes" id="UP000230084">
    <property type="component" value="Unassembled WGS sequence"/>
</dbReference>
<evidence type="ECO:0000256" key="7">
    <source>
        <dbReference type="ARBA" id="ARBA00022840"/>
    </source>
</evidence>
<feature type="site" description="Interaction with substrate tRNA" evidence="10">
    <location>
        <position position="115"/>
    </location>
</feature>
<comment type="cofactor">
    <cofactor evidence="1 10">
        <name>Mg(2+)</name>
        <dbReference type="ChEBI" id="CHEBI:18420"/>
    </cofactor>
</comment>
<evidence type="ECO:0000256" key="9">
    <source>
        <dbReference type="ARBA" id="ARBA00049563"/>
    </source>
</evidence>
<feature type="region of interest" description="Interaction with substrate tRNA" evidence="10">
    <location>
        <begin position="39"/>
        <end position="42"/>
    </location>
</feature>
<dbReference type="EMBL" id="PCYM01000004">
    <property type="protein sequence ID" value="PIR47622.1"/>
    <property type="molecule type" value="Genomic_DNA"/>
</dbReference>
<keyword evidence="8 10" id="KW-0460">Magnesium</keyword>
<proteinExistence type="inferred from homology"/>
<dbReference type="GO" id="GO:0005524">
    <property type="term" value="F:ATP binding"/>
    <property type="evidence" value="ECO:0007669"/>
    <property type="project" value="UniProtKB-UniRule"/>
</dbReference>
<dbReference type="Pfam" id="PF01715">
    <property type="entry name" value="IPPT"/>
    <property type="match status" value="1"/>
</dbReference>
<dbReference type="SUPFAM" id="SSF52540">
    <property type="entry name" value="P-loop containing nucleoside triphosphate hydrolases"/>
    <property type="match status" value="2"/>
</dbReference>
<dbReference type="EC" id="2.5.1.75" evidence="10"/>
<feature type="binding site" evidence="10">
    <location>
        <begin position="14"/>
        <end position="21"/>
    </location>
    <ligand>
        <name>ATP</name>
        <dbReference type="ChEBI" id="CHEBI:30616"/>
    </ligand>
</feature>
<evidence type="ECO:0000256" key="8">
    <source>
        <dbReference type="ARBA" id="ARBA00022842"/>
    </source>
</evidence>
<dbReference type="PANTHER" id="PTHR11088">
    <property type="entry name" value="TRNA DIMETHYLALLYLTRANSFERASE"/>
    <property type="match status" value="1"/>
</dbReference>
<sequence>MDINTLPKLIAVVGPTGSGKSALALEIARQTDGELICADSRQVYKGLTIGSAKDPGKWKRVDGYERFMVDGIPEHLADMIDPNEEFSVGVYKQRAFDAINDTLSRKKQPILVGGTGLYIQAVVDNLQFPDVAPNPVLRERLAKKSLEDLVATYEACDPVGAMSIDNNNRRRLVRGIEVCWTTRRPFSELQTKGPSNYQLLQLAFDVSREQLYARLDRRVNEMVRMGLVDEVRGLLDAGVDPRKSALSGIGYREVVSFLQGYTNEEEMIAEIQQNTRRLAKRQLSWFRRDPTIIWVKTQEEALVHVRHFLYG</sequence>
<evidence type="ECO:0000256" key="13">
    <source>
        <dbReference type="RuleBase" id="RU003785"/>
    </source>
</evidence>
<evidence type="ECO:0000256" key="1">
    <source>
        <dbReference type="ARBA" id="ARBA00001946"/>
    </source>
</evidence>
<keyword evidence="7 10" id="KW-0067">ATP-binding</keyword>
<comment type="subunit">
    <text evidence="10">Monomer.</text>
</comment>
<dbReference type="NCBIfam" id="TIGR00174">
    <property type="entry name" value="miaA"/>
    <property type="match status" value="1"/>
</dbReference>
<evidence type="ECO:0000256" key="5">
    <source>
        <dbReference type="ARBA" id="ARBA00022694"/>
    </source>
</evidence>
<feature type="site" description="Interaction with substrate tRNA" evidence="10">
    <location>
        <position position="138"/>
    </location>
</feature>
<dbReference type="Gene3D" id="3.40.50.300">
    <property type="entry name" value="P-loop containing nucleotide triphosphate hydrolases"/>
    <property type="match status" value="1"/>
</dbReference>
<dbReference type="PANTHER" id="PTHR11088:SF60">
    <property type="entry name" value="TRNA DIMETHYLALLYLTRANSFERASE"/>
    <property type="match status" value="1"/>
</dbReference>
<evidence type="ECO:0000256" key="4">
    <source>
        <dbReference type="ARBA" id="ARBA00022679"/>
    </source>
</evidence>
<evidence type="ECO:0000256" key="2">
    <source>
        <dbReference type="ARBA" id="ARBA00003213"/>
    </source>
</evidence>
<name>A0A2H0RM46_9BACT</name>
<dbReference type="AlphaFoldDB" id="A0A2H0RM46"/>
<evidence type="ECO:0000256" key="6">
    <source>
        <dbReference type="ARBA" id="ARBA00022741"/>
    </source>
</evidence>
<comment type="caution">
    <text evidence="10">Lacks conserved residue(s) required for the propagation of feature annotation.</text>
</comment>
<gene>
    <name evidence="10" type="primary">miaA</name>
    <name evidence="14" type="ORF">COV06_02300</name>
</gene>
<keyword evidence="4 10" id="KW-0808">Transferase</keyword>
<dbReference type="GO" id="GO:0006400">
    <property type="term" value="P:tRNA modification"/>
    <property type="evidence" value="ECO:0007669"/>
    <property type="project" value="TreeGrafter"/>
</dbReference>
<dbReference type="Gene3D" id="1.10.20.140">
    <property type="match status" value="1"/>
</dbReference>
<evidence type="ECO:0000256" key="3">
    <source>
        <dbReference type="ARBA" id="ARBA00005842"/>
    </source>
</evidence>
<dbReference type="InterPro" id="IPR039657">
    <property type="entry name" value="Dimethylallyltransferase"/>
</dbReference>
<evidence type="ECO:0000313" key="14">
    <source>
        <dbReference type="EMBL" id="PIR47622.1"/>
    </source>
</evidence>
<evidence type="ECO:0000256" key="11">
    <source>
        <dbReference type="RuleBase" id="RU003783"/>
    </source>
</evidence>
<evidence type="ECO:0000256" key="12">
    <source>
        <dbReference type="RuleBase" id="RU003784"/>
    </source>
</evidence>
<comment type="function">
    <text evidence="2 10 12">Catalyzes the transfer of a dimethylallyl group onto the adenine at position 37 in tRNAs that read codons beginning with uridine, leading to the formation of N6-(dimethylallyl)adenosine (i(6)A).</text>
</comment>
<keyword evidence="5 10" id="KW-0819">tRNA processing</keyword>
<dbReference type="GO" id="GO:0052381">
    <property type="term" value="F:tRNA dimethylallyltransferase activity"/>
    <property type="evidence" value="ECO:0007669"/>
    <property type="project" value="UniProtKB-UniRule"/>
</dbReference>
<accession>A0A2H0RM46</accession>
<comment type="caution">
    <text evidence="14">The sequence shown here is derived from an EMBL/GenBank/DDBJ whole genome shotgun (WGS) entry which is preliminary data.</text>
</comment>
<evidence type="ECO:0000313" key="15">
    <source>
        <dbReference type="Proteomes" id="UP000230084"/>
    </source>
</evidence>
<reference evidence="14 15" key="1">
    <citation type="submission" date="2017-09" db="EMBL/GenBank/DDBJ databases">
        <title>Depth-based differentiation of microbial function through sediment-hosted aquifers and enrichment of novel symbionts in the deep terrestrial subsurface.</title>
        <authorList>
            <person name="Probst A.J."/>
            <person name="Ladd B."/>
            <person name="Jarett J.K."/>
            <person name="Geller-Mcgrath D.E."/>
            <person name="Sieber C.M."/>
            <person name="Emerson J.B."/>
            <person name="Anantharaman K."/>
            <person name="Thomas B.C."/>
            <person name="Malmstrom R."/>
            <person name="Stieglmeier M."/>
            <person name="Klingl A."/>
            <person name="Woyke T."/>
            <person name="Ryan C.M."/>
            <person name="Banfield J.F."/>
        </authorList>
    </citation>
    <scope>NUCLEOTIDE SEQUENCE [LARGE SCALE GENOMIC DNA]</scope>
    <source>
        <strain evidence="14">CG10_big_fil_rev_8_21_14_0_10_50_16</strain>
    </source>
</reference>
<dbReference type="InterPro" id="IPR018022">
    <property type="entry name" value="IPT"/>
</dbReference>